<evidence type="ECO:0000313" key="8">
    <source>
        <dbReference type="Proteomes" id="UP001432322"/>
    </source>
</evidence>
<keyword evidence="3 6" id="KW-0812">Transmembrane</keyword>
<feature type="transmembrane region" description="Helical" evidence="6">
    <location>
        <begin position="466"/>
        <end position="487"/>
    </location>
</feature>
<feature type="transmembrane region" description="Helical" evidence="6">
    <location>
        <begin position="228"/>
        <end position="252"/>
    </location>
</feature>
<accession>A0AAV5W4F0</accession>
<evidence type="ECO:0000256" key="4">
    <source>
        <dbReference type="ARBA" id="ARBA00022989"/>
    </source>
</evidence>
<feature type="transmembrane region" description="Helical" evidence="6">
    <location>
        <begin position="338"/>
        <end position="358"/>
    </location>
</feature>
<dbReference type="AlphaFoldDB" id="A0AAV5W4F0"/>
<dbReference type="EMBL" id="BTSY01000005">
    <property type="protein sequence ID" value="GMT26692.1"/>
    <property type="molecule type" value="Genomic_DNA"/>
</dbReference>
<protein>
    <recommendedName>
        <fullName evidence="6">Serpentine receptor class gamma</fullName>
    </recommendedName>
</protein>
<feature type="transmembrane region" description="Helical" evidence="6">
    <location>
        <begin position="293"/>
        <end position="318"/>
    </location>
</feature>
<feature type="transmembrane region" description="Helical" evidence="6">
    <location>
        <begin position="258"/>
        <end position="281"/>
    </location>
</feature>
<evidence type="ECO:0000256" key="2">
    <source>
        <dbReference type="ARBA" id="ARBA00005692"/>
    </source>
</evidence>
<dbReference type="Proteomes" id="UP001432322">
    <property type="component" value="Unassembled WGS sequence"/>
</dbReference>
<feature type="transmembrane region" description="Helical" evidence="6">
    <location>
        <begin position="507"/>
        <end position="526"/>
    </location>
</feature>
<feature type="transmembrane region" description="Helical" evidence="6">
    <location>
        <begin position="15"/>
        <end position="40"/>
    </location>
</feature>
<feature type="transmembrane region" description="Helical" evidence="6">
    <location>
        <begin position="52"/>
        <end position="73"/>
    </location>
</feature>
<organism evidence="7 8">
    <name type="scientific">Pristionchus fissidentatus</name>
    <dbReference type="NCBI Taxonomy" id="1538716"/>
    <lineage>
        <taxon>Eukaryota</taxon>
        <taxon>Metazoa</taxon>
        <taxon>Ecdysozoa</taxon>
        <taxon>Nematoda</taxon>
        <taxon>Chromadorea</taxon>
        <taxon>Rhabditida</taxon>
        <taxon>Rhabditina</taxon>
        <taxon>Diplogasteromorpha</taxon>
        <taxon>Diplogasteroidea</taxon>
        <taxon>Neodiplogasteridae</taxon>
        <taxon>Pristionchus</taxon>
    </lineage>
</organism>
<gene>
    <name evidence="7" type="ORF">PFISCL1PPCAC_17989</name>
</gene>
<feature type="non-terminal residue" evidence="7">
    <location>
        <position position="1"/>
    </location>
</feature>
<feature type="transmembrane region" description="Helical" evidence="6">
    <location>
        <begin position="431"/>
        <end position="454"/>
    </location>
</feature>
<dbReference type="SUPFAM" id="SSF81321">
    <property type="entry name" value="Family A G protein-coupled receptor-like"/>
    <property type="match status" value="1"/>
</dbReference>
<feature type="transmembrane region" description="Helical" evidence="6">
    <location>
        <begin position="379"/>
        <end position="397"/>
    </location>
</feature>
<comment type="caution">
    <text evidence="7">The sequence shown here is derived from an EMBL/GenBank/DDBJ whole genome shotgun (WGS) entry which is preliminary data.</text>
</comment>
<comment type="subcellular location">
    <subcellularLocation>
        <location evidence="1">Membrane</location>
        <topology evidence="1">Multi-pass membrane protein</topology>
    </subcellularLocation>
</comment>
<dbReference type="PANTHER" id="PTHR31552:SF8">
    <property type="entry name" value="SERPENTINE RECEPTOR CLASS GAMMA"/>
    <property type="match status" value="1"/>
</dbReference>
<feature type="transmembrane region" description="Helical" evidence="6">
    <location>
        <begin position="193"/>
        <end position="216"/>
    </location>
</feature>
<dbReference type="GO" id="GO:0004888">
    <property type="term" value="F:transmembrane signaling receptor activity"/>
    <property type="evidence" value="ECO:0007669"/>
    <property type="project" value="InterPro"/>
</dbReference>
<comment type="caution">
    <text evidence="6">Lacks conserved residue(s) required for the propagation of feature annotation.</text>
</comment>
<evidence type="ECO:0000256" key="5">
    <source>
        <dbReference type="ARBA" id="ARBA00023136"/>
    </source>
</evidence>
<evidence type="ECO:0000256" key="6">
    <source>
        <dbReference type="RuleBase" id="RU280813"/>
    </source>
</evidence>
<keyword evidence="8" id="KW-1185">Reference proteome</keyword>
<dbReference type="GO" id="GO:0016020">
    <property type="term" value="C:membrane"/>
    <property type="evidence" value="ECO:0007669"/>
    <property type="project" value="UniProtKB-SubCell"/>
</dbReference>
<evidence type="ECO:0000256" key="3">
    <source>
        <dbReference type="ARBA" id="ARBA00022692"/>
    </source>
</evidence>
<feature type="non-terminal residue" evidence="7">
    <location>
        <position position="543"/>
    </location>
</feature>
<dbReference type="GO" id="GO:0007606">
    <property type="term" value="P:sensory perception of chemical stimulus"/>
    <property type="evidence" value="ECO:0007669"/>
    <property type="project" value="UniProtKB-UniRule"/>
</dbReference>
<dbReference type="Pfam" id="PF02118">
    <property type="entry name" value="Srg"/>
    <property type="match status" value="2"/>
</dbReference>
<dbReference type="PANTHER" id="PTHR31552">
    <property type="entry name" value="SERPENTINE RECEPTOR CLASS GAMMA"/>
    <property type="match status" value="1"/>
</dbReference>
<keyword evidence="4 6" id="KW-1133">Transmembrane helix</keyword>
<evidence type="ECO:0000256" key="1">
    <source>
        <dbReference type="ARBA" id="ARBA00004141"/>
    </source>
</evidence>
<comment type="similarity">
    <text evidence="2 6">Belongs to the nematode receptor-like protein srg family.</text>
</comment>
<sequence>VSVENCTKSRMDTSMILLIIHAIYVPIIFILYLVQLVLVIMNKRKPQFQSSYFSLFIIEGFVCLTLVVINTITHRLVLFPQINGFYANIPSSWFTTALYFAGFYFSACAEYTNIFIALNRLSALALNEKYEKLWSYLFWLTIPLIFGCPFISYYHLVDVSVSFYPDVGNTFYMDYDHSARSWLYQRSNRQLTFRLYLVCSVITLTLNLLAVAVIRWKSMTKESSIEIRLFLLGFTSFICSLPMTIHQVLFYINSIVPLIVYVIYVPILSIFYLAQVVIVIVNKRKPQFRSSYFTLFIVEAFTGLSTVVVITVTNRLILFPQINSFYKDIPGSGWTTGLYFANYYFPGCQEYTNIFIALNRLSALATSNKYERIWRYLEWLCLPVIFGFPFISYYHLLDVKTGFRTLDNHTTYHIDYDHTVRPWRSNRVSAFYLYAACSVVTLTLNLSTIVVLRFKAMERVSSRETRLFLLGFTSFLCGLPMTIQQLIYQFMPNELDISAIAYRLPILYDLKTLTPCILSIIFSTAIRNELRRGIFRNKVTTTS</sequence>
<feature type="transmembrane region" description="Helical" evidence="6">
    <location>
        <begin position="93"/>
        <end position="116"/>
    </location>
</feature>
<keyword evidence="5 6" id="KW-0472">Membrane</keyword>
<reference evidence="7" key="1">
    <citation type="submission" date="2023-10" db="EMBL/GenBank/DDBJ databases">
        <title>Genome assembly of Pristionchus species.</title>
        <authorList>
            <person name="Yoshida K."/>
            <person name="Sommer R.J."/>
        </authorList>
    </citation>
    <scope>NUCLEOTIDE SEQUENCE</scope>
    <source>
        <strain evidence="7">RS5133</strain>
    </source>
</reference>
<dbReference type="InterPro" id="IPR000609">
    <property type="entry name" value="7TM_GPCR_serpentine_rcpt_Srg"/>
</dbReference>
<evidence type="ECO:0000313" key="7">
    <source>
        <dbReference type="EMBL" id="GMT26692.1"/>
    </source>
</evidence>
<dbReference type="Gene3D" id="1.20.1070.10">
    <property type="entry name" value="Rhodopsin 7-helix transmembrane proteins"/>
    <property type="match status" value="1"/>
</dbReference>
<feature type="transmembrane region" description="Helical" evidence="6">
    <location>
        <begin position="136"/>
        <end position="156"/>
    </location>
</feature>
<name>A0AAV5W4F0_9BILA</name>
<proteinExistence type="inferred from homology"/>